<organism evidence="2">
    <name type="scientific">uncultured Phycisphaerae bacterium</name>
    <dbReference type="NCBI Taxonomy" id="904963"/>
    <lineage>
        <taxon>Bacteria</taxon>
        <taxon>Pseudomonadati</taxon>
        <taxon>Planctomycetota</taxon>
        <taxon>Phycisphaerae</taxon>
        <taxon>environmental samples</taxon>
    </lineage>
</organism>
<evidence type="ECO:0000313" key="2">
    <source>
        <dbReference type="EMBL" id="CAA9412087.1"/>
    </source>
</evidence>
<gene>
    <name evidence="2" type="ORF">AVDCRST_MAG64-2425</name>
</gene>
<feature type="region of interest" description="Disordered" evidence="1">
    <location>
        <begin position="1"/>
        <end position="162"/>
    </location>
</feature>
<feature type="compositionally biased region" description="Basic and acidic residues" evidence="1">
    <location>
        <begin position="107"/>
        <end position="119"/>
    </location>
</feature>
<feature type="non-terminal residue" evidence="2">
    <location>
        <position position="1"/>
    </location>
</feature>
<reference evidence="2" key="1">
    <citation type="submission" date="2020-02" db="EMBL/GenBank/DDBJ databases">
        <authorList>
            <person name="Meier V. D."/>
        </authorList>
    </citation>
    <scope>NUCLEOTIDE SEQUENCE</scope>
    <source>
        <strain evidence="2">AVDCRST_MAG64</strain>
    </source>
</reference>
<name>A0A6J4PJK8_9BACT</name>
<accession>A0A6J4PJK8</accession>
<sequence length="162" mass="18129">DAATQTRIGTPLAAEARRRLDLRGRGARPAGRAVPRVHRDGARPAARRRLGRGRRALPGPRRDAGRHDDDARLQPPDEAVRRHLGRRDDDPPVGVRRVARRRPAGADARERRPELRRPGEIGPVPRRHHGRGGRPPGADRVRPRRRRPVDHVHDHALPAEGV</sequence>
<feature type="compositionally biased region" description="Basic and acidic residues" evidence="1">
    <location>
        <begin position="60"/>
        <end position="72"/>
    </location>
</feature>
<feature type="compositionally biased region" description="Basic and acidic residues" evidence="1">
    <location>
        <begin position="149"/>
        <end position="162"/>
    </location>
</feature>
<feature type="non-terminal residue" evidence="2">
    <location>
        <position position="162"/>
    </location>
</feature>
<dbReference type="AlphaFoldDB" id="A0A6J4PJK8"/>
<feature type="compositionally biased region" description="Basic and acidic residues" evidence="1">
    <location>
        <begin position="78"/>
        <end position="90"/>
    </location>
</feature>
<evidence type="ECO:0000256" key="1">
    <source>
        <dbReference type="SAM" id="MobiDB-lite"/>
    </source>
</evidence>
<proteinExistence type="predicted"/>
<dbReference type="EMBL" id="CADCUQ010000529">
    <property type="protein sequence ID" value="CAA9412087.1"/>
    <property type="molecule type" value="Genomic_DNA"/>
</dbReference>
<protein>
    <submittedName>
        <fullName evidence="2">Uncharacterized DUF1579 protein</fullName>
    </submittedName>
</protein>
<feature type="compositionally biased region" description="Basic residues" evidence="1">
    <location>
        <begin position="45"/>
        <end position="55"/>
    </location>
</feature>
<feature type="compositionally biased region" description="Basic and acidic residues" evidence="1">
    <location>
        <begin position="15"/>
        <end position="24"/>
    </location>
</feature>